<evidence type="ECO:0000256" key="1">
    <source>
        <dbReference type="ARBA" id="ARBA00001412"/>
    </source>
</evidence>
<dbReference type="Gene3D" id="3.20.20.80">
    <property type="entry name" value="Glycosidases"/>
    <property type="match status" value="2"/>
</dbReference>
<organism evidence="6 7">
    <name type="scientific">Tanacetum coccineum</name>
    <dbReference type="NCBI Taxonomy" id="301880"/>
    <lineage>
        <taxon>Eukaryota</taxon>
        <taxon>Viridiplantae</taxon>
        <taxon>Streptophyta</taxon>
        <taxon>Embryophyta</taxon>
        <taxon>Tracheophyta</taxon>
        <taxon>Spermatophyta</taxon>
        <taxon>Magnoliopsida</taxon>
        <taxon>eudicotyledons</taxon>
        <taxon>Gunneridae</taxon>
        <taxon>Pentapetalae</taxon>
        <taxon>asterids</taxon>
        <taxon>campanulids</taxon>
        <taxon>Asterales</taxon>
        <taxon>Asteraceae</taxon>
        <taxon>Asteroideae</taxon>
        <taxon>Anthemideae</taxon>
        <taxon>Anthemidinae</taxon>
        <taxon>Tanacetum</taxon>
    </lineage>
</organism>
<comment type="caution">
    <text evidence="6">The sequence shown here is derived from an EMBL/GenBank/DDBJ whole genome shotgun (WGS) entry which is preliminary data.</text>
</comment>
<dbReference type="Pfam" id="PF17834">
    <property type="entry name" value="GHD"/>
    <property type="match status" value="1"/>
</dbReference>
<evidence type="ECO:0000256" key="3">
    <source>
        <dbReference type="ARBA" id="ARBA00012756"/>
    </source>
</evidence>
<reference evidence="6" key="2">
    <citation type="submission" date="2022-01" db="EMBL/GenBank/DDBJ databases">
        <authorList>
            <person name="Yamashiro T."/>
            <person name="Shiraishi A."/>
            <person name="Satake H."/>
            <person name="Nakayama K."/>
        </authorList>
    </citation>
    <scope>NUCLEOTIDE SEQUENCE</scope>
</reference>
<dbReference type="Pfam" id="PF01301">
    <property type="entry name" value="Glyco_hydro_35"/>
    <property type="match status" value="2"/>
</dbReference>
<name>A0ABQ5F2A5_9ASTR</name>
<dbReference type="SUPFAM" id="SSF51445">
    <property type="entry name" value="(Trans)glycosidases"/>
    <property type="match status" value="2"/>
</dbReference>
<evidence type="ECO:0000313" key="6">
    <source>
        <dbReference type="EMBL" id="GJT57174.1"/>
    </source>
</evidence>
<comment type="catalytic activity">
    <reaction evidence="1">
        <text>Hydrolysis of terminal non-reducing beta-D-galactose residues in beta-D-galactosides.</text>
        <dbReference type="EC" id="3.2.1.23"/>
    </reaction>
</comment>
<proteinExistence type="inferred from homology"/>
<dbReference type="EMBL" id="BQNB010016908">
    <property type="protein sequence ID" value="GJT57174.1"/>
    <property type="molecule type" value="Genomic_DNA"/>
</dbReference>
<evidence type="ECO:0000256" key="2">
    <source>
        <dbReference type="ARBA" id="ARBA00009809"/>
    </source>
</evidence>
<keyword evidence="7" id="KW-1185">Reference proteome</keyword>
<evidence type="ECO:0000259" key="4">
    <source>
        <dbReference type="Pfam" id="PF01301"/>
    </source>
</evidence>
<comment type="similarity">
    <text evidence="2">Belongs to the glycosyl hydrolase 35 family.</text>
</comment>
<dbReference type="Proteomes" id="UP001151760">
    <property type="component" value="Unassembled WGS sequence"/>
</dbReference>
<dbReference type="InterPro" id="IPR031330">
    <property type="entry name" value="Gly_Hdrlase_35_cat"/>
</dbReference>
<sequence>MLLLIAQNKLFNLEGDVIMNFVTFLKMFTRRIIVQNRVEDVQLGVKSYKIKLNLTKQKTWPGLIQKAKDGGLDVIETYVFWNFHEPDDISHLVGAFPYRPVEDLAFVVARFCQRGGTCQNYYVHGGTNFGRTTGGPFISTSYDFDAPLDEYVQTLQDYFSNDTFRCRSLMSCAMAVVYKTSSTCVAFLANIDKQHDAIASYNGRSYHLPAWSVSILPDCKHVVYNTAKVNYMATVQRFVPASVGDEFSVSKAISLNWSYIHEPIGISSNDAFNRRGLLESIRSKQSIRAMKNVESYKVLVASLDMRQLIHVMLYVQNPANRPTYPDSITDEERFMFRKFGLRMKLSCSLVKVAKRAGTVTGQNGHKPKRARA</sequence>
<dbReference type="EC" id="3.2.1.23" evidence="3"/>
<evidence type="ECO:0000313" key="7">
    <source>
        <dbReference type="Proteomes" id="UP001151760"/>
    </source>
</evidence>
<accession>A0ABQ5F2A5</accession>
<gene>
    <name evidence="6" type="ORF">Tco_0992228</name>
</gene>
<dbReference type="InterPro" id="IPR001944">
    <property type="entry name" value="Glycoside_Hdrlase_35"/>
</dbReference>
<dbReference type="PANTHER" id="PTHR23421">
    <property type="entry name" value="BETA-GALACTOSIDASE RELATED"/>
    <property type="match status" value="1"/>
</dbReference>
<reference evidence="6" key="1">
    <citation type="journal article" date="2022" name="Int. J. Mol. Sci.">
        <title>Draft Genome of Tanacetum Coccineum: Genomic Comparison of Closely Related Tanacetum-Family Plants.</title>
        <authorList>
            <person name="Yamashiro T."/>
            <person name="Shiraishi A."/>
            <person name="Nakayama K."/>
            <person name="Satake H."/>
        </authorList>
    </citation>
    <scope>NUCLEOTIDE SEQUENCE</scope>
</reference>
<evidence type="ECO:0000259" key="5">
    <source>
        <dbReference type="Pfam" id="PF17834"/>
    </source>
</evidence>
<dbReference type="InterPro" id="IPR041392">
    <property type="entry name" value="GHD"/>
</dbReference>
<feature type="domain" description="Beta-galactosidase beta-sandwich" evidence="5">
    <location>
        <begin position="175"/>
        <end position="229"/>
    </location>
</feature>
<dbReference type="InterPro" id="IPR017853">
    <property type="entry name" value="GH"/>
</dbReference>
<feature type="domain" description="Glycoside hydrolase 35 catalytic" evidence="4">
    <location>
        <begin position="55"/>
        <end position="88"/>
    </location>
</feature>
<protein>
    <recommendedName>
        <fullName evidence="3">beta-galactosidase</fullName>
        <ecNumber evidence="3">3.2.1.23</ecNumber>
    </recommendedName>
</protein>
<feature type="domain" description="Glycoside hydrolase 35 catalytic" evidence="4">
    <location>
        <begin position="98"/>
        <end position="159"/>
    </location>
</feature>